<evidence type="ECO:0000313" key="2">
    <source>
        <dbReference type="Proteomes" id="UP001642540"/>
    </source>
</evidence>
<protein>
    <recommendedName>
        <fullName evidence="3">Mitotic spindle assembly checkpoint protein MAD2B</fullName>
    </recommendedName>
</protein>
<organism evidence="1 2">
    <name type="scientific">Orchesella dallaii</name>
    <dbReference type="NCBI Taxonomy" id="48710"/>
    <lineage>
        <taxon>Eukaryota</taxon>
        <taxon>Metazoa</taxon>
        <taxon>Ecdysozoa</taxon>
        <taxon>Arthropoda</taxon>
        <taxon>Hexapoda</taxon>
        <taxon>Collembola</taxon>
        <taxon>Entomobryomorpha</taxon>
        <taxon>Entomobryoidea</taxon>
        <taxon>Orchesellidae</taxon>
        <taxon>Orchesellinae</taxon>
        <taxon>Orchesella</taxon>
    </lineage>
</organism>
<dbReference type="EMBL" id="CAXLJM020000007">
    <property type="protein sequence ID" value="CAL8074847.1"/>
    <property type="molecule type" value="Genomic_DNA"/>
</dbReference>
<dbReference type="Proteomes" id="UP001642540">
    <property type="component" value="Unassembled WGS sequence"/>
</dbReference>
<dbReference type="PANTHER" id="PTHR11842:SF10">
    <property type="entry name" value="MITOTIC SPINDLE ASSEMBLY CHECKPOINT PROTEIN MAD2B"/>
    <property type="match status" value="1"/>
</dbReference>
<gene>
    <name evidence="1" type="ORF">ODALV1_LOCUS3012</name>
</gene>
<reference evidence="1 2" key="1">
    <citation type="submission" date="2024-08" db="EMBL/GenBank/DDBJ databases">
        <authorList>
            <person name="Cucini C."/>
            <person name="Frati F."/>
        </authorList>
    </citation>
    <scope>NUCLEOTIDE SEQUENCE [LARGE SCALE GENOMIC DNA]</scope>
</reference>
<keyword evidence="2" id="KW-1185">Reference proteome</keyword>
<dbReference type="Gene3D" id="3.30.900.10">
    <property type="entry name" value="HORMA domain"/>
    <property type="match status" value="1"/>
</dbReference>
<sequence>MTLEGNDASHDNVRTKFELPSLRSISEKLRQDAIEKRLKDGNNEDDEDYRKRPAKLMRFAGNKRIKEQEDENLEEEGTILRKKCMKSHQEFTEDFFKTLKQFFEAAFTIIVKRRRLCPAAAFQTVKVLGIDVPRFLHPSSLEYVEEVTKKLILFINRNITEGCVIHIIIEKNKTLHVVQRFVFRVVGSINFLKIQNNDIQDIDLDVEEVERQCASSLLDILNCDTIQPMHYPQFSRWSISIGMKKEFLQGNDEYFKELWDHDPSGGYFPWKKRPKSLSGTGRRVSCRLEFPTEIASNQISRQQKRLEFPVCSIKTVAPQEETELPAICDGNLNQTKLPETNPIATQDVEVASSAIHENKNLNTEISTPRKLITKHVSSRRQSISDDVSGIVCLPVSSFEVFRGMMFSIYGLEYPAPKEKDVMISSIPAIISSKHGRSPGTSLRLPHFRHRLLKKF</sequence>
<evidence type="ECO:0008006" key="3">
    <source>
        <dbReference type="Google" id="ProtNLM"/>
    </source>
</evidence>
<dbReference type="PANTHER" id="PTHR11842">
    <property type="entry name" value="MITOTIC SPINDLE ASSEMBLY CHECKPOINT PROTEIN MAD2"/>
    <property type="match status" value="1"/>
</dbReference>
<dbReference type="SUPFAM" id="SSF56019">
    <property type="entry name" value="The spindle assembly checkpoint protein mad2"/>
    <property type="match status" value="1"/>
</dbReference>
<accession>A0ABP1PRU0</accession>
<dbReference type="InterPro" id="IPR045091">
    <property type="entry name" value="Mad2-like"/>
</dbReference>
<proteinExistence type="predicted"/>
<dbReference type="InterPro" id="IPR036570">
    <property type="entry name" value="HORMA_dom_sf"/>
</dbReference>
<evidence type="ECO:0000313" key="1">
    <source>
        <dbReference type="EMBL" id="CAL8074847.1"/>
    </source>
</evidence>
<name>A0ABP1PRU0_9HEXA</name>
<comment type="caution">
    <text evidence="1">The sequence shown here is derived from an EMBL/GenBank/DDBJ whole genome shotgun (WGS) entry which is preliminary data.</text>
</comment>